<feature type="chain" id="PRO_5041908538" description="Secreted protein" evidence="1">
    <location>
        <begin position="17"/>
        <end position="86"/>
    </location>
</feature>
<evidence type="ECO:0000313" key="2">
    <source>
        <dbReference type="EMBL" id="BBN05350.1"/>
    </source>
</evidence>
<name>A0AAF6B016_MARPO</name>
<dbReference type="EMBL" id="AP019868">
    <property type="protein sequence ID" value="BBN05350.1"/>
    <property type="molecule type" value="Genomic_DNA"/>
</dbReference>
<keyword evidence="1" id="KW-0732">Signal</keyword>
<protein>
    <recommendedName>
        <fullName evidence="4">Secreted protein</fullName>
    </recommendedName>
</protein>
<dbReference type="Proteomes" id="UP001162541">
    <property type="component" value="Chromosome 3"/>
</dbReference>
<evidence type="ECO:0000313" key="3">
    <source>
        <dbReference type="Proteomes" id="UP001162541"/>
    </source>
</evidence>
<gene>
    <name evidence="2" type="ORF">Mp_3g12310</name>
</gene>
<proteinExistence type="predicted"/>
<evidence type="ECO:0008006" key="4">
    <source>
        <dbReference type="Google" id="ProtNLM"/>
    </source>
</evidence>
<reference evidence="3" key="1">
    <citation type="journal article" date="2020" name="Curr. Biol.">
        <title>Chromatin organization in early land plants reveals an ancestral association between H3K27me3, transposons, and constitutive heterochromatin.</title>
        <authorList>
            <person name="Montgomery S.A."/>
            <person name="Tanizawa Y."/>
            <person name="Galik B."/>
            <person name="Wang N."/>
            <person name="Ito T."/>
            <person name="Mochizuki T."/>
            <person name="Akimcheva S."/>
            <person name="Bowman J.L."/>
            <person name="Cognat V."/>
            <person name="Marechal-Drouard L."/>
            <person name="Ekker H."/>
            <person name="Hong S.F."/>
            <person name="Kohchi T."/>
            <person name="Lin S.S."/>
            <person name="Liu L.D."/>
            <person name="Nakamura Y."/>
            <person name="Valeeva L.R."/>
            <person name="Shakirov E.V."/>
            <person name="Shippen D.E."/>
            <person name="Wei W.L."/>
            <person name="Yagura M."/>
            <person name="Yamaoka S."/>
            <person name="Yamato K.T."/>
            <person name="Liu C."/>
            <person name="Berger F."/>
        </authorList>
    </citation>
    <scope>NUCLEOTIDE SEQUENCE [LARGE SCALE GENOMIC DNA]</scope>
    <source>
        <strain evidence="3">Tak-1</strain>
    </source>
</reference>
<feature type="signal peptide" evidence="1">
    <location>
        <begin position="1"/>
        <end position="16"/>
    </location>
</feature>
<accession>A0AAF6B016</accession>
<dbReference type="AlphaFoldDB" id="A0AAF6B016"/>
<sequence>MLLPSAILTVFQFMQCCLMPADDSSYPVSPIAYSRLHTPQGGAAGAGSMQQQDLELRNCVTLRPCPLFAVDCDAGPTTDHEHPEAA</sequence>
<organism evidence="2 3">
    <name type="scientific">Marchantia polymorpha subsp. ruderalis</name>
    <dbReference type="NCBI Taxonomy" id="1480154"/>
    <lineage>
        <taxon>Eukaryota</taxon>
        <taxon>Viridiplantae</taxon>
        <taxon>Streptophyta</taxon>
        <taxon>Embryophyta</taxon>
        <taxon>Marchantiophyta</taxon>
        <taxon>Marchantiopsida</taxon>
        <taxon>Marchantiidae</taxon>
        <taxon>Marchantiales</taxon>
        <taxon>Marchantiaceae</taxon>
        <taxon>Marchantia</taxon>
    </lineage>
</organism>
<evidence type="ECO:0000256" key="1">
    <source>
        <dbReference type="SAM" id="SignalP"/>
    </source>
</evidence>